<gene>
    <name evidence="1" type="ORF">Fot_03595</name>
</gene>
<dbReference type="EMBL" id="JBFOLJ010000001">
    <property type="protein sequence ID" value="KAL2558856.1"/>
    <property type="molecule type" value="Genomic_DNA"/>
</dbReference>
<comment type="caution">
    <text evidence="1">The sequence shown here is derived from an EMBL/GenBank/DDBJ whole genome shotgun (WGS) entry which is preliminary data.</text>
</comment>
<organism evidence="1 2">
    <name type="scientific">Forsythia ovata</name>
    <dbReference type="NCBI Taxonomy" id="205694"/>
    <lineage>
        <taxon>Eukaryota</taxon>
        <taxon>Viridiplantae</taxon>
        <taxon>Streptophyta</taxon>
        <taxon>Embryophyta</taxon>
        <taxon>Tracheophyta</taxon>
        <taxon>Spermatophyta</taxon>
        <taxon>Magnoliopsida</taxon>
        <taxon>eudicotyledons</taxon>
        <taxon>Gunneridae</taxon>
        <taxon>Pentapetalae</taxon>
        <taxon>asterids</taxon>
        <taxon>lamiids</taxon>
        <taxon>Lamiales</taxon>
        <taxon>Oleaceae</taxon>
        <taxon>Forsythieae</taxon>
        <taxon>Forsythia</taxon>
    </lineage>
</organism>
<dbReference type="AlphaFoldDB" id="A0ABD1XA59"/>
<reference evidence="2" key="1">
    <citation type="submission" date="2024-07" db="EMBL/GenBank/DDBJ databases">
        <title>Two chromosome-level genome assemblies of Korean endemic species Abeliophyllum distichum and Forsythia ovata (Oleaceae).</title>
        <authorList>
            <person name="Jang H."/>
        </authorList>
    </citation>
    <scope>NUCLEOTIDE SEQUENCE [LARGE SCALE GENOMIC DNA]</scope>
</reference>
<evidence type="ECO:0000313" key="2">
    <source>
        <dbReference type="Proteomes" id="UP001604277"/>
    </source>
</evidence>
<evidence type="ECO:0000313" key="1">
    <source>
        <dbReference type="EMBL" id="KAL2558856.1"/>
    </source>
</evidence>
<sequence length="116" mass="12573">MTETICTLPLGIGGAMGTGPEFFSREYSRCKEGDATDFIYNVNIPVFVQGCGSIYAARICFNGMLAKDIVTWTTVIEGFRNPWKGFGSIGNLPSDGGGWNRAKLCYLSKDVNSSVL</sequence>
<protein>
    <submittedName>
        <fullName evidence="1">Uncharacterized protein</fullName>
    </submittedName>
</protein>
<dbReference type="Proteomes" id="UP001604277">
    <property type="component" value="Unassembled WGS sequence"/>
</dbReference>
<accession>A0ABD1XA59</accession>
<keyword evidence="2" id="KW-1185">Reference proteome</keyword>
<name>A0ABD1XA59_9LAMI</name>
<proteinExistence type="predicted"/>